<dbReference type="Pfam" id="PF22022">
    <property type="entry name" value="Phage_int_M"/>
    <property type="match status" value="1"/>
</dbReference>
<keyword evidence="4" id="KW-0233">DNA recombination</keyword>
<accession>A0AAJ4E686</accession>
<dbReference type="GO" id="GO:0006310">
    <property type="term" value="P:DNA recombination"/>
    <property type="evidence" value="ECO:0007669"/>
    <property type="project" value="UniProtKB-KW"/>
</dbReference>
<evidence type="ECO:0000259" key="5">
    <source>
        <dbReference type="PROSITE" id="PS51898"/>
    </source>
</evidence>
<dbReference type="Gene3D" id="1.10.150.130">
    <property type="match status" value="1"/>
</dbReference>
<keyword evidence="3 6" id="KW-0238">DNA-binding</keyword>
<name>A0AAJ4E686_PSESX</name>
<dbReference type="AlphaFoldDB" id="A0AAJ4E686"/>
<dbReference type="InterPro" id="IPR038488">
    <property type="entry name" value="Integrase_DNA-bd_sf"/>
</dbReference>
<dbReference type="Pfam" id="PF13356">
    <property type="entry name" value="Arm-DNA-bind_3"/>
    <property type="match status" value="1"/>
</dbReference>
<evidence type="ECO:0000256" key="3">
    <source>
        <dbReference type="ARBA" id="ARBA00023125"/>
    </source>
</evidence>
<sequence>MPLTDIKIRQAKPGSSTQKLTDGAGLYLEVSTGGSKLWRYRFRLGGKENTYAIGSYPEVSLSAARAERDLARDLVKSGRNPAHVRQTEKASQLADNRNTFKVVAQEWIEKRLARRTAKYRDQIGRAFENDVYPSIGRLPLREITAAQILGIITRMDERGATTLALMVRQWISSVFCYGVVTLRADADPAAAVRGAITRNDVSHSKPMDLDELSEYFAAVAKYGGHRRTVIALYLLPILFVRTVELRFAEWSEFDLDNAVWLVPAKRMKMKRPHLVPLPPVALTFLRELREITAGDLLFPGMRHPKQPISATTLNRALEYMDLKGWHCHDFRATASTHLYDSAKWRSEVIEMQLAHKESNKTKGAYNHAKYLSERVPMMTWWAEVLEGCMSRPHGL</sequence>
<dbReference type="InterPro" id="IPR010998">
    <property type="entry name" value="Integrase_recombinase_N"/>
</dbReference>
<evidence type="ECO:0000313" key="7">
    <source>
        <dbReference type="Proteomes" id="UP000464688"/>
    </source>
</evidence>
<feature type="domain" description="Tyr recombinase" evidence="5">
    <location>
        <begin position="202"/>
        <end position="378"/>
    </location>
</feature>
<dbReference type="EMBL" id="CP047267">
    <property type="protein sequence ID" value="QHF10379.1"/>
    <property type="molecule type" value="Genomic_DNA"/>
</dbReference>
<dbReference type="Pfam" id="PF00589">
    <property type="entry name" value="Phage_integrase"/>
    <property type="match status" value="1"/>
</dbReference>
<comment type="similarity">
    <text evidence="1">Belongs to the 'phage' integrase family.</text>
</comment>
<evidence type="ECO:0000256" key="4">
    <source>
        <dbReference type="ARBA" id="ARBA00023172"/>
    </source>
</evidence>
<dbReference type="Gene3D" id="1.10.443.10">
    <property type="entry name" value="Intergrase catalytic core"/>
    <property type="match status" value="1"/>
</dbReference>
<dbReference type="InterPro" id="IPR013762">
    <property type="entry name" value="Integrase-like_cat_sf"/>
</dbReference>
<dbReference type="InterPro" id="IPR053876">
    <property type="entry name" value="Phage_int_M"/>
</dbReference>
<evidence type="ECO:0000256" key="2">
    <source>
        <dbReference type="ARBA" id="ARBA00022908"/>
    </source>
</evidence>
<evidence type="ECO:0000256" key="1">
    <source>
        <dbReference type="ARBA" id="ARBA00008857"/>
    </source>
</evidence>
<gene>
    <name evidence="6" type="ORF">N026_24150</name>
</gene>
<dbReference type="CDD" id="cd00801">
    <property type="entry name" value="INT_P4_C"/>
    <property type="match status" value="1"/>
</dbReference>
<dbReference type="InterPro" id="IPR002104">
    <property type="entry name" value="Integrase_catalytic"/>
</dbReference>
<dbReference type="PANTHER" id="PTHR30629:SF2">
    <property type="entry name" value="PROPHAGE INTEGRASE INTS-RELATED"/>
    <property type="match status" value="1"/>
</dbReference>
<dbReference type="Gene3D" id="3.30.160.390">
    <property type="entry name" value="Integrase, DNA-binding domain"/>
    <property type="match status" value="1"/>
</dbReference>
<dbReference type="RefSeq" id="WP_024661071.1">
    <property type="nucleotide sequence ID" value="NZ_CP047267.1"/>
</dbReference>
<dbReference type="InterPro" id="IPR011010">
    <property type="entry name" value="DNA_brk_join_enz"/>
</dbReference>
<dbReference type="InterPro" id="IPR050808">
    <property type="entry name" value="Phage_Integrase"/>
</dbReference>
<dbReference type="PANTHER" id="PTHR30629">
    <property type="entry name" value="PROPHAGE INTEGRASE"/>
    <property type="match status" value="1"/>
</dbReference>
<protein>
    <submittedName>
        <fullName evidence="6">Integrase arm-type DNA-binding domain-containing protein</fullName>
    </submittedName>
</protein>
<reference evidence="6 7" key="1">
    <citation type="journal article" date="2014" name="Genome Announc.">
        <title>Draft Genome Sequences of a Phylogenetically Diverse Suite of Pseudomonas syringae Strains from Multiple Source Populations.</title>
        <authorList>
            <person name="Baltrus D.A."/>
            <person name="Yourstone S."/>
            <person name="Lind A."/>
            <person name="Guilbaud C."/>
            <person name="Sands D.C."/>
            <person name="Jones C.D."/>
            <person name="Morris C.E."/>
            <person name="Dangl J.L."/>
        </authorList>
    </citation>
    <scope>NUCLEOTIDE SEQUENCE [LARGE SCALE GENOMIC DNA]</scope>
    <source>
        <strain evidence="6 7">UB303</strain>
    </source>
</reference>
<dbReference type="Proteomes" id="UP000464688">
    <property type="component" value="Chromosome"/>
</dbReference>
<dbReference type="GO" id="GO:0003677">
    <property type="term" value="F:DNA binding"/>
    <property type="evidence" value="ECO:0007669"/>
    <property type="project" value="UniProtKB-KW"/>
</dbReference>
<dbReference type="InterPro" id="IPR025166">
    <property type="entry name" value="Integrase_DNA_bind_dom"/>
</dbReference>
<keyword evidence="2" id="KW-0229">DNA integration</keyword>
<dbReference type="PROSITE" id="PS51898">
    <property type="entry name" value="TYR_RECOMBINASE"/>
    <property type="match status" value="1"/>
</dbReference>
<proteinExistence type="inferred from homology"/>
<organism evidence="6 7">
    <name type="scientific">Pseudomonas syringae UB303</name>
    <dbReference type="NCBI Taxonomy" id="1357287"/>
    <lineage>
        <taxon>Bacteria</taxon>
        <taxon>Pseudomonadati</taxon>
        <taxon>Pseudomonadota</taxon>
        <taxon>Gammaproteobacteria</taxon>
        <taxon>Pseudomonadales</taxon>
        <taxon>Pseudomonadaceae</taxon>
        <taxon>Pseudomonas</taxon>
        <taxon>Pseudomonas syringae</taxon>
    </lineage>
</organism>
<evidence type="ECO:0000313" key="6">
    <source>
        <dbReference type="EMBL" id="QHF10379.1"/>
    </source>
</evidence>
<dbReference type="GO" id="GO:0015074">
    <property type="term" value="P:DNA integration"/>
    <property type="evidence" value="ECO:0007669"/>
    <property type="project" value="UniProtKB-KW"/>
</dbReference>
<dbReference type="SUPFAM" id="SSF56349">
    <property type="entry name" value="DNA breaking-rejoining enzymes"/>
    <property type="match status" value="1"/>
</dbReference>